<dbReference type="GO" id="GO:0032259">
    <property type="term" value="P:methylation"/>
    <property type="evidence" value="ECO:0007669"/>
    <property type="project" value="UniProtKB-KW"/>
</dbReference>
<dbReference type="GO" id="GO:0008757">
    <property type="term" value="F:S-adenosylmethionine-dependent methyltransferase activity"/>
    <property type="evidence" value="ECO:0007669"/>
    <property type="project" value="TreeGrafter"/>
</dbReference>
<dbReference type="Proteomes" id="UP000190744">
    <property type="component" value="Unassembled WGS sequence"/>
</dbReference>
<dbReference type="GO" id="GO:0008171">
    <property type="term" value="F:O-methyltransferase activity"/>
    <property type="evidence" value="ECO:0007669"/>
    <property type="project" value="InterPro"/>
</dbReference>
<dbReference type="InterPro" id="IPR050362">
    <property type="entry name" value="Cation-dep_OMT"/>
</dbReference>
<keyword evidence="3" id="KW-0949">S-adenosyl-L-methionine</keyword>
<dbReference type="PANTHER" id="PTHR10509">
    <property type="entry name" value="O-METHYLTRANSFERASE-RELATED"/>
    <property type="match status" value="1"/>
</dbReference>
<evidence type="ECO:0000256" key="2">
    <source>
        <dbReference type="ARBA" id="ARBA00022679"/>
    </source>
</evidence>
<dbReference type="PROSITE" id="PS51682">
    <property type="entry name" value="SAM_OMT_I"/>
    <property type="match status" value="1"/>
</dbReference>
<reference evidence="6" key="1">
    <citation type="submission" date="2015-09" db="EMBL/GenBank/DDBJ databases">
        <authorList>
            <person name="Fill T.P."/>
            <person name="Baretta J.F."/>
            <person name="de Almeida L.G."/>
            <person name="Rocha M."/>
            <person name="de Souza D.H."/>
            <person name="Malavazi I."/>
            <person name="Cerdeira L.T."/>
            <person name="Hong H."/>
            <person name="Samborskyy M."/>
            <person name="de Vasconcelos A.T."/>
            <person name="Leadlay P."/>
            <person name="Rodrigues-Filho E."/>
        </authorList>
    </citation>
    <scope>NUCLEOTIDE SEQUENCE [LARGE SCALE GENOMIC DNA]</scope>
    <source>
        <strain evidence="6">LaBioMMi 136</strain>
    </source>
</reference>
<dbReference type="SUPFAM" id="SSF53335">
    <property type="entry name" value="S-adenosyl-L-methionine-dependent methyltransferases"/>
    <property type="match status" value="1"/>
</dbReference>
<dbReference type="InterPro" id="IPR002935">
    <property type="entry name" value="SAM_O-MeTrfase"/>
</dbReference>
<dbReference type="EMBL" id="LJBN01000079">
    <property type="protein sequence ID" value="OOQ90410.1"/>
    <property type="molecule type" value="Genomic_DNA"/>
</dbReference>
<evidence type="ECO:0000256" key="3">
    <source>
        <dbReference type="ARBA" id="ARBA00022691"/>
    </source>
</evidence>
<keyword evidence="1 5" id="KW-0489">Methyltransferase</keyword>
<evidence type="ECO:0000256" key="1">
    <source>
        <dbReference type="ARBA" id="ARBA00022603"/>
    </source>
</evidence>
<evidence type="ECO:0000313" key="6">
    <source>
        <dbReference type="Proteomes" id="UP000190744"/>
    </source>
</evidence>
<sequence length="236" mass="26987">MRDTCMLPFTKEQITMTGEYCRKKSSTLPVSILEQIKFTDQLHKDEVVMAPSESQCSWLLSFTRALRPKRILELGTFTGVSALVFYEATKEGTAEIVSMDMSEKYLEFAQDAFRRYGADERIKTVQGPCLDMLPTLTGQFDLVYIDAAEEEYESYTRYILDHKLLSPNGVILVDDVLLEGLVIDSSIARNFPEEIQEPYLAIADRMDAFNRYAVKDPRVTTTMIPLFNGVTQIMWK</sequence>
<comment type="similarity">
    <text evidence="4">Belongs to the class I-like SAM-binding methyltransferase superfamily. Cation-dependent O-methyltransferase family.</text>
</comment>
<proteinExistence type="inferred from homology"/>
<evidence type="ECO:0000313" key="5">
    <source>
        <dbReference type="EMBL" id="OOQ90410.1"/>
    </source>
</evidence>
<comment type="caution">
    <text evidence="5">The sequence shown here is derived from an EMBL/GenBank/DDBJ whole genome shotgun (WGS) entry which is preliminary data.</text>
</comment>
<dbReference type="CDD" id="cd02440">
    <property type="entry name" value="AdoMet_MTases"/>
    <property type="match status" value="1"/>
</dbReference>
<name>A0A1S9RYP9_PENBI</name>
<organism evidence="5 6">
    <name type="scientific">Penicillium brasilianum</name>
    <dbReference type="NCBI Taxonomy" id="104259"/>
    <lineage>
        <taxon>Eukaryota</taxon>
        <taxon>Fungi</taxon>
        <taxon>Dikarya</taxon>
        <taxon>Ascomycota</taxon>
        <taxon>Pezizomycotina</taxon>
        <taxon>Eurotiomycetes</taxon>
        <taxon>Eurotiomycetidae</taxon>
        <taxon>Eurotiales</taxon>
        <taxon>Aspergillaceae</taxon>
        <taxon>Penicillium</taxon>
    </lineage>
</organism>
<dbReference type="PANTHER" id="PTHR10509:SF14">
    <property type="entry name" value="CAFFEOYL-COA O-METHYLTRANSFERASE 3-RELATED"/>
    <property type="match status" value="1"/>
</dbReference>
<dbReference type="Gene3D" id="3.40.50.150">
    <property type="entry name" value="Vaccinia Virus protein VP39"/>
    <property type="match status" value="1"/>
</dbReference>
<dbReference type="AlphaFoldDB" id="A0A1S9RYP9"/>
<protein>
    <submittedName>
        <fullName evidence="5">Putative O-methyltransferase</fullName>
    </submittedName>
</protein>
<dbReference type="Pfam" id="PF01596">
    <property type="entry name" value="Methyltransf_3"/>
    <property type="match status" value="1"/>
</dbReference>
<gene>
    <name evidence="5" type="ORF">PEBR_04698</name>
</gene>
<keyword evidence="2 5" id="KW-0808">Transferase</keyword>
<accession>A0A1S9RYP9</accession>
<evidence type="ECO:0000256" key="4">
    <source>
        <dbReference type="ARBA" id="ARBA00023453"/>
    </source>
</evidence>
<dbReference type="InterPro" id="IPR029063">
    <property type="entry name" value="SAM-dependent_MTases_sf"/>
</dbReference>